<feature type="transmembrane region" description="Helical" evidence="5">
    <location>
        <begin position="59"/>
        <end position="76"/>
    </location>
</feature>
<sequence length="571" mass="63071">MSERHLLQYRKLFRPSDILAFAAVGIAYAASIAALLVLLREFVLALDGGSNWPLTPVEIGGLLAVTAILHAGLRMLEFTVPEEIGFLIVQRLRVRLYRHMAAMMPDQIRHRSRGSLILRLTGDLTMLRTWLSRGIGRGIIAGLSLIVSLGVIANFSLAIAGVISLFLVTGAVFSLLAGRRLQKLTARVRRRRSTLTSNIDEQVHALATVQLFGRMGGEDARLRRQNYGLTKALMQEAWWRGSLRGISALMSWGALVGALFVGFYLLQQGMTDLGTIVAALIAARLMQGFVTNLSLSHDYWRRAEISRSKLEDFLNSRSRLLTGDGEDKLVHNRATIAFEGVTIGDTLTDFTASLPAGQHAALVGPDGGARQAVLDAVTKMAVLDEGQVMVGKQDLADCRVDTVWKKIGYISPDLHLMRGTLRRNLSYRRRSLSDEELNYLIEGVGLDSYISRLPDGLDHWLTEGGANLPADIRQLVRIVRGLAGNPPILLLDRPCSALDDVQSAKVRRFIANYSATIFTISDDPQDFRTADTVWTFDAGRLVRIESSNEYDQRARLPTIPRGNRSGLGWPH</sequence>
<feature type="domain" description="ABC transporter" evidence="6">
    <location>
        <begin position="330"/>
        <end position="563"/>
    </location>
</feature>
<dbReference type="Gene3D" id="1.20.1560.10">
    <property type="entry name" value="ABC transporter type 1, transmembrane domain"/>
    <property type="match status" value="1"/>
</dbReference>
<dbReference type="SUPFAM" id="SSF52540">
    <property type="entry name" value="P-loop containing nucleoside triphosphate hydrolases"/>
    <property type="match status" value="1"/>
</dbReference>
<evidence type="ECO:0000256" key="2">
    <source>
        <dbReference type="ARBA" id="ARBA00022692"/>
    </source>
</evidence>
<dbReference type="PROSITE" id="PS50929">
    <property type="entry name" value="ABC_TM1F"/>
    <property type="match status" value="1"/>
</dbReference>
<dbReference type="InterPro" id="IPR027417">
    <property type="entry name" value="P-loop_NTPase"/>
</dbReference>
<dbReference type="InterPro" id="IPR036640">
    <property type="entry name" value="ABC1_TM_sf"/>
</dbReference>
<dbReference type="InterPro" id="IPR011527">
    <property type="entry name" value="ABC1_TM_dom"/>
</dbReference>
<feature type="transmembrane region" description="Helical" evidence="5">
    <location>
        <begin position="249"/>
        <end position="267"/>
    </location>
</feature>
<feature type="domain" description="ABC transmembrane type-1" evidence="7">
    <location>
        <begin position="18"/>
        <end position="294"/>
    </location>
</feature>
<keyword evidence="2 5" id="KW-0812">Transmembrane</keyword>
<evidence type="ECO:0000256" key="1">
    <source>
        <dbReference type="ARBA" id="ARBA00004651"/>
    </source>
</evidence>
<dbReference type="GO" id="GO:0005886">
    <property type="term" value="C:plasma membrane"/>
    <property type="evidence" value="ECO:0007669"/>
    <property type="project" value="UniProtKB-SubCell"/>
</dbReference>
<keyword evidence="9" id="KW-1185">Reference proteome</keyword>
<evidence type="ECO:0000256" key="4">
    <source>
        <dbReference type="ARBA" id="ARBA00023136"/>
    </source>
</evidence>
<dbReference type="CDD" id="cd07346">
    <property type="entry name" value="ABC_6TM_exporters"/>
    <property type="match status" value="1"/>
</dbReference>
<dbReference type="GO" id="GO:0016887">
    <property type="term" value="F:ATP hydrolysis activity"/>
    <property type="evidence" value="ECO:0007669"/>
    <property type="project" value="InterPro"/>
</dbReference>
<dbReference type="GO" id="GO:0034040">
    <property type="term" value="F:ATPase-coupled lipid transmembrane transporter activity"/>
    <property type="evidence" value="ECO:0007669"/>
    <property type="project" value="TreeGrafter"/>
</dbReference>
<dbReference type="Gene3D" id="3.40.50.300">
    <property type="entry name" value="P-loop containing nucleotide triphosphate hydrolases"/>
    <property type="match status" value="1"/>
</dbReference>
<dbReference type="PANTHER" id="PTHR24221">
    <property type="entry name" value="ATP-BINDING CASSETTE SUB-FAMILY B"/>
    <property type="match status" value="1"/>
</dbReference>
<dbReference type="Pfam" id="PF00664">
    <property type="entry name" value="ABC_membrane"/>
    <property type="match status" value="1"/>
</dbReference>
<dbReference type="InterPro" id="IPR039421">
    <property type="entry name" value="Type_1_exporter"/>
</dbReference>
<evidence type="ECO:0000259" key="7">
    <source>
        <dbReference type="PROSITE" id="PS50929"/>
    </source>
</evidence>
<evidence type="ECO:0000313" key="8">
    <source>
        <dbReference type="EMBL" id="MBB3764052.1"/>
    </source>
</evidence>
<evidence type="ECO:0000259" key="6">
    <source>
        <dbReference type="PROSITE" id="PS50893"/>
    </source>
</evidence>
<dbReference type="SUPFAM" id="SSF90123">
    <property type="entry name" value="ABC transporter transmembrane region"/>
    <property type="match status" value="1"/>
</dbReference>
<organism evidence="8 9">
    <name type="scientific">Sphingomicrobium lutaoense</name>
    <dbReference type="NCBI Taxonomy" id="515949"/>
    <lineage>
        <taxon>Bacteria</taxon>
        <taxon>Pseudomonadati</taxon>
        <taxon>Pseudomonadota</taxon>
        <taxon>Alphaproteobacteria</taxon>
        <taxon>Sphingomonadales</taxon>
        <taxon>Sphingomonadaceae</taxon>
        <taxon>Sphingomicrobium</taxon>
    </lineage>
</organism>
<name>A0A839Z360_9SPHN</name>
<evidence type="ECO:0000256" key="5">
    <source>
        <dbReference type="SAM" id="Phobius"/>
    </source>
</evidence>
<accession>A0A839Z360</accession>
<dbReference type="AlphaFoldDB" id="A0A839Z360"/>
<dbReference type="PROSITE" id="PS50893">
    <property type="entry name" value="ABC_TRANSPORTER_2"/>
    <property type="match status" value="1"/>
</dbReference>
<dbReference type="RefSeq" id="WP_183933344.1">
    <property type="nucleotide sequence ID" value="NZ_JACICF010000001.1"/>
</dbReference>
<keyword evidence="3 5" id="KW-1133">Transmembrane helix</keyword>
<feature type="transmembrane region" description="Helical" evidence="5">
    <location>
        <begin position="18"/>
        <end position="39"/>
    </location>
</feature>
<proteinExistence type="predicted"/>
<protein>
    <submittedName>
        <fullName evidence="8">ABC-type multidrug transport system fused ATPase/permease subunit</fullName>
    </submittedName>
</protein>
<gene>
    <name evidence="8" type="ORF">FHS50_001075</name>
</gene>
<dbReference type="InterPro" id="IPR003439">
    <property type="entry name" value="ABC_transporter-like_ATP-bd"/>
</dbReference>
<reference evidence="8 9" key="1">
    <citation type="submission" date="2020-08" db="EMBL/GenBank/DDBJ databases">
        <title>Genomic Encyclopedia of Type Strains, Phase IV (KMG-IV): sequencing the most valuable type-strain genomes for metagenomic binning, comparative biology and taxonomic classification.</title>
        <authorList>
            <person name="Goeker M."/>
        </authorList>
    </citation>
    <scope>NUCLEOTIDE SEQUENCE [LARGE SCALE GENOMIC DNA]</scope>
    <source>
        <strain evidence="8 9">DSM 24194</strain>
    </source>
</reference>
<dbReference type="Pfam" id="PF00005">
    <property type="entry name" value="ABC_tran"/>
    <property type="match status" value="1"/>
</dbReference>
<dbReference type="GO" id="GO:0005524">
    <property type="term" value="F:ATP binding"/>
    <property type="evidence" value="ECO:0007669"/>
    <property type="project" value="InterPro"/>
</dbReference>
<evidence type="ECO:0000313" key="9">
    <source>
        <dbReference type="Proteomes" id="UP000578569"/>
    </source>
</evidence>
<dbReference type="Proteomes" id="UP000578569">
    <property type="component" value="Unassembled WGS sequence"/>
</dbReference>
<dbReference type="PANTHER" id="PTHR24221:SF654">
    <property type="entry name" value="ATP-BINDING CASSETTE SUB-FAMILY B MEMBER 6"/>
    <property type="match status" value="1"/>
</dbReference>
<keyword evidence="4 5" id="KW-0472">Membrane</keyword>
<feature type="transmembrane region" description="Helical" evidence="5">
    <location>
        <begin position="134"/>
        <end position="153"/>
    </location>
</feature>
<feature type="transmembrane region" description="Helical" evidence="5">
    <location>
        <begin position="159"/>
        <end position="181"/>
    </location>
</feature>
<evidence type="ECO:0000256" key="3">
    <source>
        <dbReference type="ARBA" id="ARBA00022989"/>
    </source>
</evidence>
<dbReference type="EMBL" id="JACICF010000001">
    <property type="protein sequence ID" value="MBB3764052.1"/>
    <property type="molecule type" value="Genomic_DNA"/>
</dbReference>
<dbReference type="GO" id="GO:0140359">
    <property type="term" value="F:ABC-type transporter activity"/>
    <property type="evidence" value="ECO:0007669"/>
    <property type="project" value="InterPro"/>
</dbReference>
<comment type="caution">
    <text evidence="8">The sequence shown here is derived from an EMBL/GenBank/DDBJ whole genome shotgun (WGS) entry which is preliminary data.</text>
</comment>
<comment type="subcellular location">
    <subcellularLocation>
        <location evidence="1">Cell membrane</location>
        <topology evidence="1">Multi-pass membrane protein</topology>
    </subcellularLocation>
</comment>